<evidence type="ECO:0000313" key="4">
    <source>
        <dbReference type="Proteomes" id="UP000077098"/>
    </source>
</evidence>
<keyword evidence="2" id="KW-0472">Membrane</keyword>
<gene>
    <name evidence="3" type="ORF">A7J57_06470</name>
</gene>
<organism evidence="3 4">
    <name type="scientific">Agrobacterium tumefaciens</name>
    <dbReference type="NCBI Taxonomy" id="358"/>
    <lineage>
        <taxon>Bacteria</taxon>
        <taxon>Pseudomonadati</taxon>
        <taxon>Pseudomonadota</taxon>
        <taxon>Alphaproteobacteria</taxon>
        <taxon>Hyphomicrobiales</taxon>
        <taxon>Rhizobiaceae</taxon>
        <taxon>Rhizobium/Agrobacterium group</taxon>
        <taxon>Agrobacterium</taxon>
        <taxon>Agrobacterium tumefaciens complex</taxon>
    </lineage>
</organism>
<feature type="transmembrane region" description="Helical" evidence="2">
    <location>
        <begin position="100"/>
        <end position="118"/>
    </location>
</feature>
<reference evidence="3 4" key="1">
    <citation type="submission" date="2016-05" db="EMBL/GenBank/DDBJ databases">
        <authorList>
            <person name="Lavstsen T."/>
            <person name="Jespersen J.S."/>
        </authorList>
    </citation>
    <scope>NUCLEOTIDE SEQUENCE [LARGE SCALE GENOMIC DNA]</scope>
    <source>
        <strain evidence="3 4">KCJ1736</strain>
    </source>
</reference>
<keyword evidence="2" id="KW-0812">Transmembrane</keyword>
<evidence type="ECO:0008006" key="5">
    <source>
        <dbReference type="Google" id="ProtNLM"/>
    </source>
</evidence>
<feature type="coiled-coil region" evidence="1">
    <location>
        <begin position="120"/>
        <end position="147"/>
    </location>
</feature>
<accession>A0A176XGI5</accession>
<evidence type="ECO:0000256" key="1">
    <source>
        <dbReference type="SAM" id="Coils"/>
    </source>
</evidence>
<dbReference type="Pfam" id="PF16872">
    <property type="entry name" value="putAbiC"/>
    <property type="match status" value="1"/>
</dbReference>
<dbReference type="InterPro" id="IPR031709">
    <property type="entry name" value="PutAbiC"/>
</dbReference>
<protein>
    <recommendedName>
        <fullName evidence="5">Phage abortive infection protein</fullName>
    </recommendedName>
</protein>
<feature type="transmembrane region" description="Helical" evidence="2">
    <location>
        <begin position="57"/>
        <end position="80"/>
    </location>
</feature>
<dbReference type="Proteomes" id="UP000077098">
    <property type="component" value="Unassembled WGS sequence"/>
</dbReference>
<keyword evidence="1" id="KW-0175">Coiled coil</keyword>
<proteinExistence type="predicted"/>
<sequence>MVYLVALKHTPNVPDLVHQKLPFADYERRVVTEGVMMFAKLKKNLAFYLIKAREFSFAFLMIALFLFGVFAIITVFTYSLASPQNARANGAWGDFVGGTLNPILTFLSFFGVLISIYLQRLELSLSRAELKRSANALEKQLDSIDSQNFESAFFQMLNTHSAIVGAIDLHNEGSGVETKGRDCFRVFYTRLNKIFRENETKGRGKYESDRIVKLSFFTFWKAHQLELGHYYRFLYNVFRFIDENPASKQYHAKILRAQLSDQELLLLFYNCISEQGSNFVKYAIKYELFDNLPTVRLLDQSHSVLIDRAAFGNNPMHHPKNARKSF</sequence>
<dbReference type="EMBL" id="LXPS01000009">
    <property type="protein sequence ID" value="OAE47867.1"/>
    <property type="molecule type" value="Genomic_DNA"/>
</dbReference>
<dbReference type="AlphaFoldDB" id="A0A176XGI5"/>
<evidence type="ECO:0000313" key="3">
    <source>
        <dbReference type="EMBL" id="OAE47867.1"/>
    </source>
</evidence>
<name>A0A176XGI5_AGRTU</name>
<keyword evidence="2" id="KW-1133">Transmembrane helix</keyword>
<dbReference type="RefSeq" id="WP_063948295.1">
    <property type="nucleotide sequence ID" value="NZ_LXPS01000009.1"/>
</dbReference>
<comment type="caution">
    <text evidence="3">The sequence shown here is derived from an EMBL/GenBank/DDBJ whole genome shotgun (WGS) entry which is preliminary data.</text>
</comment>
<evidence type="ECO:0000256" key="2">
    <source>
        <dbReference type="SAM" id="Phobius"/>
    </source>
</evidence>